<evidence type="ECO:0000313" key="2">
    <source>
        <dbReference type="Proteomes" id="UP001224083"/>
    </source>
</evidence>
<accession>A0ABT9KDL6</accession>
<dbReference type="InterPro" id="IPR017034">
    <property type="entry name" value="Abi_system_AbiD/AbiF"/>
</dbReference>
<dbReference type="Pfam" id="PF07751">
    <property type="entry name" value="Abi_2"/>
    <property type="match status" value="1"/>
</dbReference>
<evidence type="ECO:0000313" key="1">
    <source>
        <dbReference type="EMBL" id="MDP9500161.1"/>
    </source>
</evidence>
<keyword evidence="2" id="KW-1185">Reference proteome</keyword>
<reference evidence="1 2" key="1">
    <citation type="submission" date="2022-12" db="EMBL/GenBank/DDBJ databases">
        <title>Genome sequence of Pasteurellaceae Bisgaard Taxon 45.</title>
        <authorList>
            <person name="Foggin C."/>
            <person name="Rosen L.E."/>
            <person name="Henton M."/>
            <person name="Buys A."/>
            <person name="Floyd T."/>
            <person name="Turner A.D."/>
            <person name="Tarbin J."/>
            <person name="Lloyd A.S."/>
            <person name="Chaitezvi C."/>
            <person name="Ellis R.J."/>
            <person name="Roberts H.C."/>
            <person name="Dastjerdi A."/>
            <person name="Nunez A."/>
            <person name="Van Vliet A.H."/>
            <person name="Steinbach F."/>
        </authorList>
    </citation>
    <scope>NUCLEOTIDE SEQUENCE [LARGE SCALE GENOMIC DNA]</scope>
    <source>
        <strain evidence="1 2">VF20HR</strain>
    </source>
</reference>
<organism evidence="1 2">
    <name type="scientific">Bisgaard Taxon 45</name>
    <dbReference type="NCBI Taxonomy" id="304289"/>
    <lineage>
        <taxon>Bacteria</taxon>
        <taxon>Pseudomonadati</taxon>
        <taxon>Pseudomonadota</taxon>
        <taxon>Gammaproteobacteria</taxon>
        <taxon>Pasteurellales</taxon>
        <taxon>Pasteurellaceae</taxon>
    </lineage>
</organism>
<proteinExistence type="predicted"/>
<dbReference type="InterPro" id="IPR011664">
    <property type="entry name" value="Abi_system_AbiD/AbiF-like"/>
</dbReference>
<comment type="caution">
    <text evidence="1">The sequence shown here is derived from an EMBL/GenBank/DDBJ whole genome shotgun (WGS) entry which is preliminary data.</text>
</comment>
<dbReference type="Proteomes" id="UP001224083">
    <property type="component" value="Unassembled WGS sequence"/>
</dbReference>
<dbReference type="EMBL" id="JAQAHH010000005">
    <property type="protein sequence ID" value="MDP9500161.1"/>
    <property type="molecule type" value="Genomic_DNA"/>
</dbReference>
<dbReference type="PIRSF" id="PIRSF034934">
    <property type="entry name" value="AbiF_AbiD"/>
    <property type="match status" value="1"/>
</dbReference>
<sequence length="309" mass="37142">MVTPIKQWLSFSEQADLLERRKLLFDNRLRLENYLSRIGYYRLSGYFHPFRQWDEQREILLDDFMPNSRFEDVLALYLFDKKLRLLALDALERIETAVKVDISHLLGEKDPLAYRNPCYFDGKFTQDHQRSSDYQDWINYIDKLIERAKRRKMVCVTHNMNKYGDLPIWAICGLWDFGAMSKLYEGMKKNDRDKIAQKYGAKTGKAFSQWLKSLNEIRNICAHHDRLWNARIVIKSSPIDADYWNRIDNNRPFFYFCLMKQMLDVLCPKSKWSERFTTLMREFPKHDSAKINLQVFGLPKGYQNWDLWK</sequence>
<name>A0ABT9KDL6_9PAST</name>
<protein>
    <submittedName>
        <fullName evidence="1">Abi family protein</fullName>
    </submittedName>
</protein>
<gene>
    <name evidence="1" type="ORF">O7M46_04245</name>
</gene>